<sequence>MKVKVSHGDEEAVFKLFDAEVEKLAMETCPLLLSMGEACSLFPDEMEIIYGEPILFKVEKSVVEAKGDSNCFKVLSICNEISLLDLFFDKYFTNFDSTRATSRIVLLPDLNDDPTLKESAYSSDEQNLANDAVLSTVKEAVDVEIKSFKRKIEDVVAGVVCLNNQQAEKFAKFVYK</sequence>
<evidence type="ECO:0000313" key="1">
    <source>
        <dbReference type="EMBL" id="PNY00158.1"/>
    </source>
</evidence>
<gene>
    <name evidence="1" type="ORF">L195_g023434</name>
</gene>
<comment type="caution">
    <text evidence="1">The sequence shown here is derived from an EMBL/GenBank/DDBJ whole genome shotgun (WGS) entry which is preliminary data.</text>
</comment>
<organism evidence="1 2">
    <name type="scientific">Trifolium pratense</name>
    <name type="common">Red clover</name>
    <dbReference type="NCBI Taxonomy" id="57577"/>
    <lineage>
        <taxon>Eukaryota</taxon>
        <taxon>Viridiplantae</taxon>
        <taxon>Streptophyta</taxon>
        <taxon>Embryophyta</taxon>
        <taxon>Tracheophyta</taxon>
        <taxon>Spermatophyta</taxon>
        <taxon>Magnoliopsida</taxon>
        <taxon>eudicotyledons</taxon>
        <taxon>Gunneridae</taxon>
        <taxon>Pentapetalae</taxon>
        <taxon>rosids</taxon>
        <taxon>fabids</taxon>
        <taxon>Fabales</taxon>
        <taxon>Fabaceae</taxon>
        <taxon>Papilionoideae</taxon>
        <taxon>50 kb inversion clade</taxon>
        <taxon>NPAAA clade</taxon>
        <taxon>Hologalegina</taxon>
        <taxon>IRL clade</taxon>
        <taxon>Trifolieae</taxon>
        <taxon>Trifolium</taxon>
    </lineage>
</organism>
<protein>
    <submittedName>
        <fullName evidence="1">Uncharacterized protein</fullName>
    </submittedName>
</protein>
<dbReference type="ExpressionAtlas" id="A0A2K3NAU1">
    <property type="expression patterns" value="baseline"/>
</dbReference>
<reference evidence="1 2" key="1">
    <citation type="journal article" date="2014" name="Am. J. Bot.">
        <title>Genome assembly and annotation for red clover (Trifolium pratense; Fabaceae).</title>
        <authorList>
            <person name="Istvanek J."/>
            <person name="Jaros M."/>
            <person name="Krenek A."/>
            <person name="Repkova J."/>
        </authorList>
    </citation>
    <scope>NUCLEOTIDE SEQUENCE [LARGE SCALE GENOMIC DNA]</scope>
    <source>
        <strain evidence="2">cv. Tatra</strain>
        <tissue evidence="1">Young leaves</tissue>
    </source>
</reference>
<proteinExistence type="predicted"/>
<dbReference type="EMBL" id="ASHM01018588">
    <property type="protein sequence ID" value="PNY00158.1"/>
    <property type="molecule type" value="Genomic_DNA"/>
</dbReference>
<reference evidence="1 2" key="2">
    <citation type="journal article" date="2017" name="Front. Plant Sci.">
        <title>Gene Classification and Mining of Molecular Markers Useful in Red Clover (Trifolium pratense) Breeding.</title>
        <authorList>
            <person name="Istvanek J."/>
            <person name="Dluhosova J."/>
            <person name="Dluhos P."/>
            <person name="Patkova L."/>
            <person name="Nedelnik J."/>
            <person name="Repkova J."/>
        </authorList>
    </citation>
    <scope>NUCLEOTIDE SEQUENCE [LARGE SCALE GENOMIC DNA]</scope>
    <source>
        <strain evidence="2">cv. Tatra</strain>
        <tissue evidence="1">Young leaves</tissue>
    </source>
</reference>
<name>A0A2K3NAU1_TRIPR</name>
<accession>A0A2K3NAU1</accession>
<dbReference type="Proteomes" id="UP000236291">
    <property type="component" value="Unassembled WGS sequence"/>
</dbReference>
<dbReference type="AlphaFoldDB" id="A0A2K3NAU1"/>
<evidence type="ECO:0000313" key="2">
    <source>
        <dbReference type="Proteomes" id="UP000236291"/>
    </source>
</evidence>